<organism evidence="2 3">
    <name type="scientific">Sciurus vulgaris</name>
    <name type="common">Eurasian red squirrel</name>
    <dbReference type="NCBI Taxonomy" id="55149"/>
    <lineage>
        <taxon>Eukaryota</taxon>
        <taxon>Metazoa</taxon>
        <taxon>Chordata</taxon>
        <taxon>Craniata</taxon>
        <taxon>Vertebrata</taxon>
        <taxon>Euteleostomi</taxon>
        <taxon>Mammalia</taxon>
        <taxon>Eutheria</taxon>
        <taxon>Euarchontoglires</taxon>
        <taxon>Glires</taxon>
        <taxon>Rodentia</taxon>
        <taxon>Sciuromorpha</taxon>
        <taxon>Sciuridae</taxon>
        <taxon>Sciurinae</taxon>
        <taxon>Sciurini</taxon>
        <taxon>Sciurus</taxon>
    </lineage>
</organism>
<dbReference type="SUPFAM" id="SSF109640">
    <property type="entry name" value="KRAB domain (Kruppel-associated box)"/>
    <property type="match status" value="1"/>
</dbReference>
<evidence type="ECO:0000259" key="1">
    <source>
        <dbReference type="PROSITE" id="PS50805"/>
    </source>
</evidence>
<name>A0A8D2E1H1_SCIVU</name>
<reference evidence="2" key="1">
    <citation type="submission" date="2025-08" db="UniProtKB">
        <authorList>
            <consortium name="Ensembl"/>
        </authorList>
    </citation>
    <scope>IDENTIFICATION</scope>
</reference>
<dbReference type="CDD" id="cd07765">
    <property type="entry name" value="KRAB_A-box"/>
    <property type="match status" value="1"/>
</dbReference>
<dbReference type="PROSITE" id="PS50805">
    <property type="entry name" value="KRAB"/>
    <property type="match status" value="1"/>
</dbReference>
<dbReference type="InterPro" id="IPR050169">
    <property type="entry name" value="Krueppel_C2H2_ZnF"/>
</dbReference>
<evidence type="ECO:0000313" key="2">
    <source>
        <dbReference type="Ensembl" id="ENSSVLP00005032039.1"/>
    </source>
</evidence>
<dbReference type="Pfam" id="PF01352">
    <property type="entry name" value="KRAB"/>
    <property type="match status" value="1"/>
</dbReference>
<dbReference type="AlphaFoldDB" id="A0A8D2E1H1"/>
<dbReference type="PANTHER" id="PTHR23232:SF140">
    <property type="entry name" value="ZFP92 ZINC FINGER PROTEIN"/>
    <property type="match status" value="1"/>
</dbReference>
<dbReference type="Proteomes" id="UP000694564">
    <property type="component" value="Chromosome 17"/>
</dbReference>
<sequence length="94" mass="10710">MKSQREVEVTGMELVKAMSLSLVTFTDVAVDFSQDEWEWLSPAQRRLYRKVMLENYRSLVSVGLCISKPDVISFLEQEQEPWMAQGEGARGLGP</sequence>
<dbReference type="Gene3D" id="6.10.140.140">
    <property type="match status" value="1"/>
</dbReference>
<dbReference type="GeneTree" id="ENSGT00940000162376"/>
<dbReference type="InterPro" id="IPR001909">
    <property type="entry name" value="KRAB"/>
</dbReference>
<feature type="domain" description="KRAB" evidence="1">
    <location>
        <begin position="23"/>
        <end position="94"/>
    </location>
</feature>
<evidence type="ECO:0000313" key="3">
    <source>
        <dbReference type="Proteomes" id="UP000694564"/>
    </source>
</evidence>
<dbReference type="InterPro" id="IPR036051">
    <property type="entry name" value="KRAB_dom_sf"/>
</dbReference>
<dbReference type="PANTHER" id="PTHR23232">
    <property type="entry name" value="KRAB DOMAIN C2H2 ZINC FINGER"/>
    <property type="match status" value="1"/>
</dbReference>
<protein>
    <recommendedName>
        <fullName evidence="1">KRAB domain-containing protein</fullName>
    </recommendedName>
</protein>
<accession>A0A8D2E1H1</accession>
<keyword evidence="3" id="KW-1185">Reference proteome</keyword>
<dbReference type="SMART" id="SM00349">
    <property type="entry name" value="KRAB"/>
    <property type="match status" value="1"/>
</dbReference>
<dbReference type="GO" id="GO:0006355">
    <property type="term" value="P:regulation of DNA-templated transcription"/>
    <property type="evidence" value="ECO:0007669"/>
    <property type="project" value="InterPro"/>
</dbReference>
<reference evidence="2" key="2">
    <citation type="submission" date="2025-09" db="UniProtKB">
        <authorList>
            <consortium name="Ensembl"/>
        </authorList>
    </citation>
    <scope>IDENTIFICATION</scope>
</reference>
<dbReference type="Ensembl" id="ENSSVLT00005035564.1">
    <property type="protein sequence ID" value="ENSSVLP00005032039.1"/>
    <property type="gene ID" value="ENSSVLG00005025199.1"/>
</dbReference>
<proteinExistence type="predicted"/>